<organism evidence="2 3">
    <name type="scientific">Mangrovimonas spongiae</name>
    <dbReference type="NCBI Taxonomy" id="2494697"/>
    <lineage>
        <taxon>Bacteria</taxon>
        <taxon>Pseudomonadati</taxon>
        <taxon>Bacteroidota</taxon>
        <taxon>Flavobacteriia</taxon>
        <taxon>Flavobacteriales</taxon>
        <taxon>Flavobacteriaceae</taxon>
        <taxon>Mangrovimonas</taxon>
    </lineage>
</organism>
<keyword evidence="1" id="KW-0812">Transmembrane</keyword>
<dbReference type="InterPro" id="IPR024294">
    <property type="entry name" value="DUF3810"/>
</dbReference>
<dbReference type="Proteomes" id="UP000270620">
    <property type="component" value="Unassembled WGS sequence"/>
</dbReference>
<sequence>MPKNKKLLVALSILPQILLMKWLSTYPNFVESYYSEGIYPYISKLFRYVFGWLPFSFGDVFYAFAIIYMLRWLMLNIKRVKYNFKGFFIDVFCAISVIYLAFHVLWGLNYHRLPLHKNLNLNADYTTDELISTTEKFIAEANTIHVSITQDSTQKVVSPYANKEVFKMVPEGFHQLKAEFPSLDYYPKSIKNALFSLPLTYMGFSGYLNPLTGEAHVDYLVPSFKIPMISSHEVAHQLGFAAENEANFIGILAATKHPDKYFKYSGAIFALKHCLVEVYRRDPDMYEVLKTQVNVGILKNYQELQEFWDSYENPFESIFKTTYDGFLKANNQTDGMKSYSYVVALLVNYFENQNVKAN</sequence>
<feature type="transmembrane region" description="Helical" evidence="1">
    <location>
        <begin position="86"/>
        <end position="108"/>
    </location>
</feature>
<comment type="caution">
    <text evidence="2">The sequence shown here is derived from an EMBL/GenBank/DDBJ whole genome shotgun (WGS) entry which is preliminary data.</text>
</comment>
<dbReference type="AlphaFoldDB" id="A0A3R9NWN2"/>
<dbReference type="OrthoDB" id="1048788at2"/>
<dbReference type="EMBL" id="RWBG01000004">
    <property type="protein sequence ID" value="RSK39254.1"/>
    <property type="molecule type" value="Genomic_DNA"/>
</dbReference>
<keyword evidence="1" id="KW-0472">Membrane</keyword>
<evidence type="ECO:0000256" key="1">
    <source>
        <dbReference type="SAM" id="Phobius"/>
    </source>
</evidence>
<proteinExistence type="predicted"/>
<accession>A0A3R9NWN2</accession>
<gene>
    <name evidence="2" type="ORF">EJA19_09990</name>
</gene>
<reference evidence="2 3" key="1">
    <citation type="submission" date="2018-12" db="EMBL/GenBank/DDBJ databases">
        <title>Mangrovimonas spongiae sp. nov., a novel member of the genus Mangrovimonas isolated from marine sponge.</title>
        <authorList>
            <person name="Zhuang L."/>
            <person name="Luo L."/>
        </authorList>
    </citation>
    <scope>NUCLEOTIDE SEQUENCE [LARGE SCALE GENOMIC DNA]</scope>
    <source>
        <strain evidence="2 3">HN-E26</strain>
    </source>
</reference>
<keyword evidence="3" id="KW-1185">Reference proteome</keyword>
<evidence type="ECO:0000313" key="2">
    <source>
        <dbReference type="EMBL" id="RSK39254.1"/>
    </source>
</evidence>
<evidence type="ECO:0000313" key="3">
    <source>
        <dbReference type="Proteomes" id="UP000270620"/>
    </source>
</evidence>
<protein>
    <submittedName>
        <fullName evidence="2">DUF3810 domain-containing protein</fullName>
    </submittedName>
</protein>
<dbReference type="Pfam" id="PF12725">
    <property type="entry name" value="DUF3810"/>
    <property type="match status" value="1"/>
</dbReference>
<feature type="transmembrane region" description="Helical" evidence="1">
    <location>
        <begin position="49"/>
        <end position="74"/>
    </location>
</feature>
<dbReference type="RefSeq" id="WP_125468228.1">
    <property type="nucleotide sequence ID" value="NZ_RWBG01000004.1"/>
</dbReference>
<keyword evidence="1" id="KW-1133">Transmembrane helix</keyword>
<name>A0A3R9NWN2_9FLAO</name>